<name>A0AAW2ICQ4_9NEOP</name>
<feature type="domain" description="DUF4485" evidence="1">
    <location>
        <begin position="9"/>
        <end position="90"/>
    </location>
</feature>
<evidence type="ECO:0000313" key="2">
    <source>
        <dbReference type="EMBL" id="KAL0279517.1"/>
    </source>
</evidence>
<dbReference type="InterPro" id="IPR027831">
    <property type="entry name" value="DUF4485"/>
</dbReference>
<dbReference type="Pfam" id="PF14846">
    <property type="entry name" value="DUF4485"/>
    <property type="match status" value="1"/>
</dbReference>
<reference evidence="2" key="1">
    <citation type="journal article" date="2024" name="Gigascience">
        <title>Chromosome-level genome of the poultry shaft louse Menopon gallinae provides insight into the host-switching and adaptive evolution of parasitic lice.</title>
        <authorList>
            <person name="Xu Y."/>
            <person name="Ma L."/>
            <person name="Liu S."/>
            <person name="Liang Y."/>
            <person name="Liu Q."/>
            <person name="He Z."/>
            <person name="Tian L."/>
            <person name="Duan Y."/>
            <person name="Cai W."/>
            <person name="Li H."/>
            <person name="Song F."/>
        </authorList>
    </citation>
    <scope>NUCLEOTIDE SEQUENCE</scope>
    <source>
        <strain evidence="2">Cailab_2023a</strain>
    </source>
</reference>
<accession>A0AAW2ICQ4</accession>
<dbReference type="EMBL" id="JARGDH010000001">
    <property type="protein sequence ID" value="KAL0279517.1"/>
    <property type="molecule type" value="Genomic_DNA"/>
</dbReference>
<dbReference type="AlphaFoldDB" id="A0AAW2ICQ4"/>
<protein>
    <recommendedName>
        <fullName evidence="1">DUF4485 domain-containing protein</fullName>
    </recommendedName>
</protein>
<gene>
    <name evidence="2" type="ORF">PYX00_001057</name>
</gene>
<comment type="caution">
    <text evidence="2">The sequence shown here is derived from an EMBL/GenBank/DDBJ whole genome shotgun (WGS) entry which is preliminary data.</text>
</comment>
<organism evidence="2">
    <name type="scientific">Menopon gallinae</name>
    <name type="common">poultry shaft louse</name>
    <dbReference type="NCBI Taxonomy" id="328185"/>
    <lineage>
        <taxon>Eukaryota</taxon>
        <taxon>Metazoa</taxon>
        <taxon>Ecdysozoa</taxon>
        <taxon>Arthropoda</taxon>
        <taxon>Hexapoda</taxon>
        <taxon>Insecta</taxon>
        <taxon>Pterygota</taxon>
        <taxon>Neoptera</taxon>
        <taxon>Paraneoptera</taxon>
        <taxon>Psocodea</taxon>
        <taxon>Troctomorpha</taxon>
        <taxon>Phthiraptera</taxon>
        <taxon>Amblycera</taxon>
        <taxon>Menoponidae</taxon>
        <taxon>Menopon</taxon>
    </lineage>
</organism>
<evidence type="ECO:0000259" key="1">
    <source>
        <dbReference type="Pfam" id="PF14846"/>
    </source>
</evidence>
<sequence length="156" mass="18202">MENAIDTLNFECNYNIYMIKNVMNTNFKSQNDRTKILMWIKKLQICNNNMEEMYLRNDFMQFLWTCVKNSELRPPFDELPPFDQIQKLKHLLPSGDEAKTEVNTDWIEDLANADRGMPDLYRKSPDGGAFLSSQPIPKCGAFCYLAIVSKPCEEEE</sequence>
<proteinExistence type="predicted"/>